<organism evidence="2 3">
    <name type="scientific">Hamiltosporidium magnivora</name>
    <dbReference type="NCBI Taxonomy" id="148818"/>
    <lineage>
        <taxon>Eukaryota</taxon>
        <taxon>Fungi</taxon>
        <taxon>Fungi incertae sedis</taxon>
        <taxon>Microsporidia</taxon>
        <taxon>Dubosqiidae</taxon>
        <taxon>Hamiltosporidium</taxon>
    </lineage>
</organism>
<dbReference type="VEuPathDB" id="MicrosporidiaDB:CWI36_0391p0010"/>
<protein>
    <submittedName>
        <fullName evidence="2">Uncharacterized protein</fullName>
    </submittedName>
</protein>
<evidence type="ECO:0000313" key="2">
    <source>
        <dbReference type="EMBL" id="TBU06722.1"/>
    </source>
</evidence>
<feature type="chain" id="PRO_5020442166" evidence="1">
    <location>
        <begin position="23"/>
        <end position="430"/>
    </location>
</feature>
<dbReference type="VEuPathDB" id="MicrosporidiaDB:CWI39_0114p0040"/>
<dbReference type="AlphaFoldDB" id="A0A4V2JW61"/>
<dbReference type="EMBL" id="PITI01000391">
    <property type="protein sequence ID" value="TBU06722.1"/>
    <property type="molecule type" value="Genomic_DNA"/>
</dbReference>
<accession>A0A4V2JW61</accession>
<dbReference type="Proteomes" id="UP000291404">
    <property type="component" value="Unassembled WGS sequence"/>
</dbReference>
<gene>
    <name evidence="2" type="ORF">CWI36_0391p0010</name>
</gene>
<feature type="signal peptide" evidence="1">
    <location>
        <begin position="1"/>
        <end position="22"/>
    </location>
</feature>
<comment type="caution">
    <text evidence="2">The sequence shown here is derived from an EMBL/GenBank/DDBJ whole genome shotgun (WGS) entry which is preliminary data.</text>
</comment>
<evidence type="ECO:0000256" key="1">
    <source>
        <dbReference type="SAM" id="SignalP"/>
    </source>
</evidence>
<evidence type="ECO:0000313" key="3">
    <source>
        <dbReference type="Proteomes" id="UP000291404"/>
    </source>
</evidence>
<name>A0A4V2JW61_9MICR</name>
<reference evidence="2 3" key="1">
    <citation type="submission" date="2017-12" db="EMBL/GenBank/DDBJ databases">
        <authorList>
            <person name="Pombert J.-F."/>
            <person name="Haag K.L."/>
            <person name="Ebert D."/>
        </authorList>
    </citation>
    <scope>NUCLEOTIDE SEQUENCE [LARGE SCALE GENOMIC DNA]</scope>
    <source>
        <strain evidence="2">BE-OM-2</strain>
    </source>
</reference>
<keyword evidence="1" id="KW-0732">Signal</keyword>
<proteinExistence type="predicted"/>
<keyword evidence="3" id="KW-1185">Reference proteome</keyword>
<sequence>MRRNSIMNILLVTVNIILCTQSLDRIYEEIEPKTLDDVYDSVKNLCGDLMQRIGKLKCESLKKICVLQCADTIGSYIVNDLISSFVEENEHKLNVVRVGLKSSGLTAEKRHSISDEIAKMIFKWQRNSIKKIPAVQNLDVLENIDFFESENRHKMQKVESLSKFISKDTFHDASDDVSCMDMRKCTYFIVFAGMLRRMEIFALREIINFMAKRTIFADKKVFIFINDSLQKSVENHFKTFSETPVFLDTFYSFETIQLNSFSAHRCPLVSNEDAFVKRDVYIIGLDQLKIHEDVLKANQDKKEISIRKINSRNEIFKNIIFKYELKWLTKISLINLSNNSTLLFFYVYTSLQRGFTVKIIYENVQPDSKKIFMNFFDSINDINNRLLFVLGNSNYEITQINEKDRFEGQVIFRDFRKRIEQYISNALMSV</sequence>